<dbReference type="GO" id="GO:0005886">
    <property type="term" value="C:plasma membrane"/>
    <property type="evidence" value="ECO:0007669"/>
    <property type="project" value="TreeGrafter"/>
</dbReference>
<protein>
    <recommendedName>
        <fullName evidence="7">long-chain-fatty-acid--CoA ligase</fullName>
        <ecNumber evidence="7">6.2.1.3</ecNumber>
    </recommendedName>
</protein>
<comment type="catalytic activity">
    <reaction evidence="6">
        <text>a long-chain fatty acid + ATP + CoA = a long-chain fatty acyl-CoA + AMP + diphosphate</text>
        <dbReference type="Rhea" id="RHEA:15421"/>
        <dbReference type="ChEBI" id="CHEBI:30616"/>
        <dbReference type="ChEBI" id="CHEBI:33019"/>
        <dbReference type="ChEBI" id="CHEBI:57287"/>
        <dbReference type="ChEBI" id="CHEBI:57560"/>
        <dbReference type="ChEBI" id="CHEBI:83139"/>
        <dbReference type="ChEBI" id="CHEBI:456215"/>
        <dbReference type="EC" id="6.2.1.3"/>
    </reaction>
    <physiologicalReaction direction="left-to-right" evidence="6">
        <dbReference type="Rhea" id="RHEA:15422"/>
    </physiologicalReaction>
</comment>
<dbReference type="InterPro" id="IPR042099">
    <property type="entry name" value="ANL_N_sf"/>
</dbReference>
<dbReference type="WBParaSite" id="SRAE_1000242200.1">
    <property type="protein sequence ID" value="SRAE_1000242200.1"/>
    <property type="gene ID" value="WBGene00259037"/>
</dbReference>
<evidence type="ECO:0000256" key="6">
    <source>
        <dbReference type="ARBA" id="ARBA00024484"/>
    </source>
</evidence>
<accession>A0A090L380</accession>
<evidence type="ECO:0000256" key="1">
    <source>
        <dbReference type="ARBA" id="ARBA00006432"/>
    </source>
</evidence>
<keyword evidence="4" id="KW-0276">Fatty acid metabolism</keyword>
<proteinExistence type="inferred from homology"/>
<evidence type="ECO:0000313" key="10">
    <source>
        <dbReference type="Proteomes" id="UP000035682"/>
    </source>
</evidence>
<keyword evidence="4" id="KW-0443">Lipid metabolism</keyword>
<keyword evidence="10" id="KW-1185">Reference proteome</keyword>
<reference evidence="9 10" key="1">
    <citation type="submission" date="2014-09" db="EMBL/GenBank/DDBJ databases">
        <authorList>
            <person name="Martin A.A."/>
        </authorList>
    </citation>
    <scope>NUCLEOTIDE SEQUENCE</scope>
    <source>
        <strain evidence="10">ED321</strain>
        <strain evidence="9">ED321 Heterogonic</strain>
    </source>
</reference>
<dbReference type="Gene3D" id="3.30.300.30">
    <property type="match status" value="1"/>
</dbReference>
<dbReference type="PROSITE" id="PS00455">
    <property type="entry name" value="AMP_BINDING"/>
    <property type="match status" value="1"/>
</dbReference>
<dbReference type="GO" id="GO:0004467">
    <property type="term" value="F:long-chain fatty acid-CoA ligase activity"/>
    <property type="evidence" value="ECO:0007669"/>
    <property type="project" value="UniProtKB-EC"/>
</dbReference>
<evidence type="ECO:0000313" key="11">
    <source>
        <dbReference type="WBParaSite" id="SRAE_1000242200.1"/>
    </source>
</evidence>
<reference evidence="11" key="2">
    <citation type="submission" date="2020-12" db="UniProtKB">
        <authorList>
            <consortium name="WormBaseParasite"/>
        </authorList>
    </citation>
    <scope>IDENTIFICATION</scope>
</reference>
<dbReference type="EC" id="6.2.1.3" evidence="7"/>
<dbReference type="OMA" id="HIFEATC"/>
<gene>
    <name evidence="9 11 12" type="ORF">SRAE_1000242200</name>
</gene>
<keyword evidence="5" id="KW-0067">ATP-binding</keyword>
<dbReference type="GO" id="GO:0005783">
    <property type="term" value="C:endoplasmic reticulum"/>
    <property type="evidence" value="ECO:0007669"/>
    <property type="project" value="TreeGrafter"/>
</dbReference>
<dbReference type="Pfam" id="PF00501">
    <property type="entry name" value="AMP-binding"/>
    <property type="match status" value="1"/>
</dbReference>
<evidence type="ECO:0000256" key="7">
    <source>
        <dbReference type="ARBA" id="ARBA00026121"/>
    </source>
</evidence>
<name>A0A090L380_STRRB</name>
<comment type="similarity">
    <text evidence="1">Belongs to the ATP-dependent AMP-binding enzyme family.</text>
</comment>
<dbReference type="InterPro" id="IPR020845">
    <property type="entry name" value="AMP-binding_CS"/>
</dbReference>
<dbReference type="GO" id="GO:0030182">
    <property type="term" value="P:neuron differentiation"/>
    <property type="evidence" value="ECO:0007669"/>
    <property type="project" value="TreeGrafter"/>
</dbReference>
<evidence type="ECO:0000313" key="12">
    <source>
        <dbReference type="WormBase" id="SRAE_1000242200"/>
    </source>
</evidence>
<dbReference type="SUPFAM" id="SSF56801">
    <property type="entry name" value="Acetyl-CoA synthetase-like"/>
    <property type="match status" value="1"/>
</dbReference>
<evidence type="ECO:0000256" key="5">
    <source>
        <dbReference type="ARBA" id="ARBA00022840"/>
    </source>
</evidence>
<feature type="domain" description="AMP-dependent synthetase/ligase" evidence="8">
    <location>
        <begin position="177"/>
        <end position="605"/>
    </location>
</feature>
<evidence type="ECO:0000256" key="2">
    <source>
        <dbReference type="ARBA" id="ARBA00022598"/>
    </source>
</evidence>
<evidence type="ECO:0000256" key="3">
    <source>
        <dbReference type="ARBA" id="ARBA00022741"/>
    </source>
</evidence>
<dbReference type="CTD" id="36376532"/>
<dbReference type="GO" id="GO:0035336">
    <property type="term" value="P:long-chain fatty-acyl-CoA metabolic process"/>
    <property type="evidence" value="ECO:0007669"/>
    <property type="project" value="TreeGrafter"/>
</dbReference>
<organism evidence="9">
    <name type="scientific">Strongyloides ratti</name>
    <name type="common">Parasitic roundworm</name>
    <dbReference type="NCBI Taxonomy" id="34506"/>
    <lineage>
        <taxon>Eukaryota</taxon>
        <taxon>Metazoa</taxon>
        <taxon>Ecdysozoa</taxon>
        <taxon>Nematoda</taxon>
        <taxon>Chromadorea</taxon>
        <taxon>Rhabditida</taxon>
        <taxon>Tylenchina</taxon>
        <taxon>Panagrolaimomorpha</taxon>
        <taxon>Strongyloidoidea</taxon>
        <taxon>Strongyloididae</taxon>
        <taxon>Strongyloides</taxon>
    </lineage>
</organism>
<dbReference type="RefSeq" id="XP_024503368.1">
    <property type="nucleotide sequence ID" value="XM_024649497.1"/>
</dbReference>
<evidence type="ECO:0000259" key="8">
    <source>
        <dbReference type="Pfam" id="PF00501"/>
    </source>
</evidence>
<keyword evidence="3" id="KW-0547">Nucleotide-binding</keyword>
<evidence type="ECO:0000313" key="9">
    <source>
        <dbReference type="EMBL" id="CEF64167.1"/>
    </source>
</evidence>
<dbReference type="GO" id="GO:0005524">
    <property type="term" value="F:ATP binding"/>
    <property type="evidence" value="ECO:0007669"/>
    <property type="project" value="UniProtKB-KW"/>
</dbReference>
<dbReference type="Gene3D" id="3.40.50.12780">
    <property type="entry name" value="N-terminal domain of ligase-like"/>
    <property type="match status" value="1"/>
</dbReference>
<dbReference type="STRING" id="34506.A0A090L380"/>
<dbReference type="EMBL" id="LN609528">
    <property type="protein sequence ID" value="CEF64167.1"/>
    <property type="molecule type" value="Genomic_DNA"/>
</dbReference>
<dbReference type="OrthoDB" id="1700726at2759"/>
<dbReference type="InterPro" id="IPR000873">
    <property type="entry name" value="AMP-dep_synth/lig_dom"/>
</dbReference>
<dbReference type="Proteomes" id="UP000035682">
    <property type="component" value="Unplaced"/>
</dbReference>
<dbReference type="WormBase" id="SRAE_1000242200">
    <property type="protein sequence ID" value="SRP06032"/>
    <property type="gene ID" value="WBGene00259037"/>
</dbReference>
<dbReference type="AlphaFoldDB" id="A0A090L380"/>
<evidence type="ECO:0000256" key="4">
    <source>
        <dbReference type="ARBA" id="ARBA00022832"/>
    </source>
</evidence>
<dbReference type="InterPro" id="IPR045851">
    <property type="entry name" value="AMP-bd_C_sf"/>
</dbReference>
<sequence>MYRFTKIINNKYGRCITYQKKLLHISTYFNNKISDGHQPTIHEMLTHPHDVLDKHQIFTQPTIPKLTKLALLGVEGLFKLCDILSYLPDKITGKSAKILKERQSIKSLSINPNDKSGPYRYIDTLHTELTTTPYEGISTLKELLQYVHQNYGTKDSLGEREITELYSHFDNVETQLVKLGEYKFITYNQLTENLESIKNYLHKIGIKKGDTICIYAETRVEWLTMALACFSQGYVVVTAYSTLGKDAVKTIINETNCKVIVATESYFNNLKDIINDMPSLEGMIYFRERFRQSKNGNNLPSTKDERIQIPDEICKQLKHIYHYDDLLKNFSKKNEYNENLVLPDDVALIMYTSGSTGTPKGVPCKHKSLIATLSGLVNHIKDFNFTTMIAYLPLSHIIELSAELCFITMGKKIGYSSPLTLIDTSTKILPGSTGDASVLKPQFFVAVPAILNRIKKAVNEKIKNESIFKQKLFQMCYDRKVKKFHLGRNTPIIDRVIFKKIKNLLGGEANLIFTGGSALDAETHRFVSTCLLSNDGIIMQAYGSTEGSISSTMSINDTEVGTVGYPLTSSEVLLKSWEEGNYFVEDVNPRGEILISGTPVFDGYFSINDDDIFYNSHGKKWYCTGDIGEIKPNGSLSIIDRKKDLVKLTTAEYIPLGKVESNLLTSPYIDQVCVVGKSTMDYLVAIIVVNEKNLCELAASTGHKGSLEELCMNKALRTLIVYSLEEKFKNILHKSEIPRKVILETTPWTVESGLLTDSMKIKRKVIEKKYEKVLDKVYRPFEENINSILKL</sequence>
<dbReference type="PANTHER" id="PTHR43272">
    <property type="entry name" value="LONG-CHAIN-FATTY-ACID--COA LIGASE"/>
    <property type="match status" value="1"/>
</dbReference>
<dbReference type="GeneID" id="36376532"/>
<dbReference type="PANTHER" id="PTHR43272:SF83">
    <property type="entry name" value="ACYL-COA SYNTHETASE LONG-CHAIN, ISOFORM J"/>
    <property type="match status" value="1"/>
</dbReference>
<dbReference type="GO" id="GO:0005811">
    <property type="term" value="C:lipid droplet"/>
    <property type="evidence" value="ECO:0007669"/>
    <property type="project" value="TreeGrafter"/>
</dbReference>
<keyword evidence="2 9" id="KW-0436">Ligase</keyword>